<dbReference type="GO" id="GO:0016787">
    <property type="term" value="F:hydrolase activity"/>
    <property type="evidence" value="ECO:0007669"/>
    <property type="project" value="UniProtKB-KW"/>
</dbReference>
<comment type="catalytic activity">
    <reaction evidence="20">
        <text>ATP + H2O = ADP + phosphate + H(+)</text>
        <dbReference type="Rhea" id="RHEA:13065"/>
        <dbReference type="ChEBI" id="CHEBI:15377"/>
        <dbReference type="ChEBI" id="CHEBI:15378"/>
        <dbReference type="ChEBI" id="CHEBI:30616"/>
        <dbReference type="ChEBI" id="CHEBI:43474"/>
        <dbReference type="ChEBI" id="CHEBI:456216"/>
        <dbReference type="EC" id="3.6.4.12"/>
    </reaction>
</comment>
<proteinExistence type="inferred from homology"/>
<comment type="subcellular location">
    <subcellularLocation>
        <location evidence="2">Nucleus</location>
    </subcellularLocation>
</comment>
<comment type="cofactor">
    <cofactor evidence="1">
        <name>[4Fe-4S] cluster</name>
        <dbReference type="ChEBI" id="CHEBI:49883"/>
    </cofactor>
</comment>
<dbReference type="PANTHER" id="PTHR43788:SF8">
    <property type="entry name" value="DNA-BINDING PROTEIN SMUBP-2"/>
    <property type="match status" value="1"/>
</dbReference>
<evidence type="ECO:0000256" key="17">
    <source>
        <dbReference type="ARBA" id="ARBA00023204"/>
    </source>
</evidence>
<reference evidence="24 25" key="1">
    <citation type="submission" date="2018-08" db="EMBL/GenBank/DDBJ databases">
        <authorList>
            <person name="Laetsch R D."/>
            <person name="Stevens L."/>
            <person name="Kumar S."/>
            <person name="Blaxter L. M."/>
        </authorList>
    </citation>
    <scope>NUCLEOTIDE SEQUENCE [LARGE SCALE GENOMIC DNA]</scope>
</reference>
<dbReference type="GO" id="GO:0043139">
    <property type="term" value="F:5'-3' DNA helicase activity"/>
    <property type="evidence" value="ECO:0007669"/>
    <property type="project" value="TreeGrafter"/>
</dbReference>
<dbReference type="SUPFAM" id="SSF52540">
    <property type="entry name" value="P-loop containing nucleoside triphosphate hydrolases"/>
    <property type="match status" value="1"/>
</dbReference>
<dbReference type="Gene3D" id="3.40.50.300">
    <property type="entry name" value="P-loop containing nucleotide triphosphate hydrolases"/>
    <property type="match status" value="3"/>
</dbReference>
<dbReference type="InterPro" id="IPR014808">
    <property type="entry name" value="DNA_replication_fac_Dna2_N"/>
</dbReference>
<accession>A0A498S5X2</accession>
<dbReference type="InterPro" id="IPR041679">
    <property type="entry name" value="DNA2/NAM7-like_C"/>
</dbReference>
<evidence type="ECO:0000256" key="6">
    <source>
        <dbReference type="ARBA" id="ARBA00022705"/>
    </source>
</evidence>
<evidence type="ECO:0000256" key="16">
    <source>
        <dbReference type="ARBA" id="ARBA00023125"/>
    </source>
</evidence>
<dbReference type="EMBL" id="UPTC01000009">
    <property type="protein sequence ID" value="VBB25340.1"/>
    <property type="molecule type" value="Genomic_DNA"/>
</dbReference>
<dbReference type="GO" id="GO:0005524">
    <property type="term" value="F:ATP binding"/>
    <property type="evidence" value="ECO:0007669"/>
    <property type="project" value="UniProtKB-KW"/>
</dbReference>
<dbReference type="InterPro" id="IPR011604">
    <property type="entry name" value="PDDEXK-like_dom_sf"/>
</dbReference>
<keyword evidence="17" id="KW-0234">DNA repair</keyword>
<evidence type="ECO:0000256" key="10">
    <source>
        <dbReference type="ARBA" id="ARBA00022763"/>
    </source>
</evidence>
<keyword evidence="8" id="KW-0479">Metal-binding</keyword>
<dbReference type="InterPro" id="IPR047187">
    <property type="entry name" value="SF1_C_Upf1"/>
</dbReference>
<evidence type="ECO:0000256" key="14">
    <source>
        <dbReference type="ARBA" id="ARBA00023004"/>
    </source>
</evidence>
<name>A0A498S5X2_ACAVI</name>
<gene>
    <name evidence="24" type="ORF">NAV_LOCUS170</name>
</gene>
<feature type="domain" description="DNA2/NAM7 helicase helicase" evidence="22">
    <location>
        <begin position="774"/>
        <end position="858"/>
    </location>
</feature>
<dbReference type="Proteomes" id="UP000276991">
    <property type="component" value="Unassembled WGS sequence"/>
</dbReference>
<dbReference type="Gene3D" id="3.90.320.10">
    <property type="match status" value="1"/>
</dbReference>
<keyword evidence="18" id="KW-0539">Nucleus</keyword>
<dbReference type="Pfam" id="PF08696">
    <property type="entry name" value="Dna2"/>
    <property type="match status" value="1"/>
</dbReference>
<comment type="similarity">
    <text evidence="3">Belongs to the DNA2/NAM7 helicase family.</text>
</comment>
<keyword evidence="7" id="KW-0540">Nuclease</keyword>
<dbReference type="GO" id="GO:0006260">
    <property type="term" value="P:DNA replication"/>
    <property type="evidence" value="ECO:0007669"/>
    <property type="project" value="UniProtKB-KW"/>
</dbReference>
<evidence type="ECO:0000256" key="3">
    <source>
        <dbReference type="ARBA" id="ARBA00007913"/>
    </source>
</evidence>
<dbReference type="CDD" id="cd18808">
    <property type="entry name" value="SF1_C_Upf1"/>
    <property type="match status" value="1"/>
</dbReference>
<dbReference type="GO" id="GO:0003677">
    <property type="term" value="F:DNA binding"/>
    <property type="evidence" value="ECO:0007669"/>
    <property type="project" value="UniProtKB-KW"/>
</dbReference>
<evidence type="ECO:0000256" key="13">
    <source>
        <dbReference type="ARBA" id="ARBA00022840"/>
    </source>
</evidence>
<dbReference type="EC" id="3.6.4.12" evidence="4"/>
<keyword evidence="6" id="KW-0235">DNA replication</keyword>
<dbReference type="GO" id="GO:0005634">
    <property type="term" value="C:nucleus"/>
    <property type="evidence" value="ECO:0007669"/>
    <property type="project" value="UniProtKB-SubCell"/>
</dbReference>
<evidence type="ECO:0000256" key="8">
    <source>
        <dbReference type="ARBA" id="ARBA00022723"/>
    </source>
</evidence>
<evidence type="ECO:0000256" key="15">
    <source>
        <dbReference type="ARBA" id="ARBA00023014"/>
    </source>
</evidence>
<feature type="domain" description="DNA2/NAM7 helicase-like C-terminal" evidence="23">
    <location>
        <begin position="866"/>
        <end position="1073"/>
    </location>
</feature>
<keyword evidence="13" id="KW-0067">ATP-binding</keyword>
<evidence type="ECO:0000256" key="18">
    <source>
        <dbReference type="ARBA" id="ARBA00023242"/>
    </source>
</evidence>
<protein>
    <recommendedName>
        <fullName evidence="4">DNA helicase</fullName>
        <ecNumber evidence="4">3.6.4.12</ecNumber>
    </recommendedName>
</protein>
<evidence type="ECO:0000256" key="11">
    <source>
        <dbReference type="ARBA" id="ARBA00022801"/>
    </source>
</evidence>
<dbReference type="GO" id="GO:0046872">
    <property type="term" value="F:metal ion binding"/>
    <property type="evidence" value="ECO:0007669"/>
    <property type="project" value="UniProtKB-KW"/>
</dbReference>
<dbReference type="GO" id="GO:0006281">
    <property type="term" value="P:DNA repair"/>
    <property type="evidence" value="ECO:0007669"/>
    <property type="project" value="UniProtKB-KW"/>
</dbReference>
<evidence type="ECO:0000313" key="24">
    <source>
        <dbReference type="EMBL" id="VBB25340.1"/>
    </source>
</evidence>
<evidence type="ECO:0000256" key="19">
    <source>
        <dbReference type="ARBA" id="ARBA00023268"/>
    </source>
</evidence>
<keyword evidence="11" id="KW-0378">Hydrolase</keyword>
<keyword evidence="14" id="KW-0408">Iron</keyword>
<evidence type="ECO:0000313" key="25">
    <source>
        <dbReference type="Proteomes" id="UP000276991"/>
    </source>
</evidence>
<keyword evidence="9" id="KW-0547">Nucleotide-binding</keyword>
<dbReference type="OrthoDB" id="5871723at2759"/>
<evidence type="ECO:0000256" key="5">
    <source>
        <dbReference type="ARBA" id="ARBA00022485"/>
    </source>
</evidence>
<evidence type="ECO:0000256" key="12">
    <source>
        <dbReference type="ARBA" id="ARBA00022806"/>
    </source>
</evidence>
<dbReference type="AlphaFoldDB" id="A0A498S5X2"/>
<keyword evidence="15" id="KW-0411">Iron-sulfur</keyword>
<dbReference type="InterPro" id="IPR041677">
    <property type="entry name" value="DNA2/NAM7_AAA_11"/>
</dbReference>
<sequence length="1099" mass="123457">MELKLISQNDDSQKDNMANSDCHQVTTREILTLPHADLKKSIAATDNWDSSWNNKEQTDWTKWQTKLFDKEQTQVNRAIEARVLASTLYESFSEDLSHVSGIMELSKSSSWKESSGEFITHDNSNSIVSTTTFAKHVSSDCIPPRKRPKRLSVSCVERDIQDSFISFGSSEISVRVVSLSNDSNDGFRELNCICEDTSKFYRLRLEGIWSSTPIKIGSSLRVIGAKMKGEEDLLLNWESGVLIAECNVLVPCTLIAQGISCRRKAILSHYFKLQSGATKEMLIGNVVHELFQVAVTRSGFDVAESSLLDLWRKELHEQYAEELFALNLSSQEIEDEMCLYFKTITRWVSAHMPSPKGRNESLQTGSKIMEVMDVEESIWNSCYGFKAKIDCTLKVKKRNGEQKLVPVELKTGKSNANTAHVTQVMLYCLALASKQSTIENGLLLYLLDETSRIVSPKTIDLKGILHMRNEIAAGISATSFDNLPGPVLDTHSCKWCNQVLSCSLLQYCSASTLTDIFFQNQLKHLKQSHIDYFKRKDPTRSIKVILDSIVHQKNRTAVTFQREVVMDEQHELFIKGDMLLVLSDASEMIAMVSVIFVKGNVAVNGNSSSFIVGMTYFLARHETSFKYSLNLGNLVSLMVDDKKMYVGSWSKIRSLIIDMRPPVFSKMKKENIIGISEIVRQLNYDQARAVVKSLMSNDYAIIEGFPGTGKTSTLVVLIRCLIYLGRTVLVTSHTHSAIDNLLLKLIEYVDETKILRLGQQVSMKKNVQHLTLESKLSKHTDTDKVSLMQYILKETPIVACTCLAIPTNLLFSYRRFSMTVVDEASLVLEPTIIPAIAASDSFVLVGDHRQLSPLVCSKQSRQEGMAKSLLERLTVHRSAVITLHSQYRMNRPIAELSSVLFYENKLRCANNMVAEATLINFVSDPIDSIYSKTFKLCISNLLNNAIVFVDTQSYKNPSFCATFGNSGEVSNAGETEFIGDLCRLFVKLGLPESDLGVISIYRYHVEQLRRTVQAGIEVNTVDQYQGRDKSVIVLSFVWTSEAKNRKSELLADCRRINVAITRAQHKLILVGCQKSLSSYPAVDAIINAIPKECVTMLQE</sequence>
<evidence type="ECO:0000256" key="1">
    <source>
        <dbReference type="ARBA" id="ARBA00001966"/>
    </source>
</evidence>
<keyword evidence="10" id="KW-0227">DNA damage</keyword>
<keyword evidence="25" id="KW-1185">Reference proteome</keyword>
<evidence type="ECO:0000256" key="20">
    <source>
        <dbReference type="ARBA" id="ARBA00047995"/>
    </source>
</evidence>
<organism evidence="24 25">
    <name type="scientific">Acanthocheilonema viteae</name>
    <name type="common">Filarial nematode worm</name>
    <name type="synonym">Dipetalonema viteae</name>
    <dbReference type="NCBI Taxonomy" id="6277"/>
    <lineage>
        <taxon>Eukaryota</taxon>
        <taxon>Metazoa</taxon>
        <taxon>Ecdysozoa</taxon>
        <taxon>Nematoda</taxon>
        <taxon>Chromadorea</taxon>
        <taxon>Rhabditida</taxon>
        <taxon>Spirurina</taxon>
        <taxon>Spiruromorpha</taxon>
        <taxon>Filarioidea</taxon>
        <taxon>Onchocercidae</taxon>
        <taxon>Acanthocheilonema</taxon>
    </lineage>
</organism>
<dbReference type="GO" id="GO:0051539">
    <property type="term" value="F:4 iron, 4 sulfur cluster binding"/>
    <property type="evidence" value="ECO:0007669"/>
    <property type="project" value="UniProtKB-KW"/>
</dbReference>
<keyword evidence="12" id="KW-0347">Helicase</keyword>
<dbReference type="InterPro" id="IPR050534">
    <property type="entry name" value="Coronavir_polyprotein_1ab"/>
</dbReference>
<dbReference type="GO" id="GO:0005737">
    <property type="term" value="C:cytoplasm"/>
    <property type="evidence" value="ECO:0007669"/>
    <property type="project" value="TreeGrafter"/>
</dbReference>
<evidence type="ECO:0000259" key="22">
    <source>
        <dbReference type="Pfam" id="PF13086"/>
    </source>
</evidence>
<dbReference type="Pfam" id="PF13086">
    <property type="entry name" value="AAA_11"/>
    <property type="match status" value="1"/>
</dbReference>
<evidence type="ECO:0000256" key="4">
    <source>
        <dbReference type="ARBA" id="ARBA00012551"/>
    </source>
</evidence>
<feature type="domain" description="DNA replication factor Dna2 N-terminal" evidence="21">
    <location>
        <begin position="201"/>
        <end position="395"/>
    </location>
</feature>
<evidence type="ECO:0000256" key="9">
    <source>
        <dbReference type="ARBA" id="ARBA00022741"/>
    </source>
</evidence>
<dbReference type="STRING" id="6277.A0A498S5X2"/>
<keyword evidence="5" id="KW-0004">4Fe-4S</keyword>
<evidence type="ECO:0000259" key="21">
    <source>
        <dbReference type="Pfam" id="PF08696"/>
    </source>
</evidence>
<dbReference type="PANTHER" id="PTHR43788">
    <property type="entry name" value="DNA2/NAM7 HELICASE FAMILY MEMBER"/>
    <property type="match status" value="1"/>
</dbReference>
<dbReference type="GO" id="GO:0004518">
    <property type="term" value="F:nuclease activity"/>
    <property type="evidence" value="ECO:0007669"/>
    <property type="project" value="UniProtKB-KW"/>
</dbReference>
<dbReference type="Pfam" id="PF13087">
    <property type="entry name" value="AAA_12"/>
    <property type="match status" value="1"/>
</dbReference>
<evidence type="ECO:0000256" key="7">
    <source>
        <dbReference type="ARBA" id="ARBA00022722"/>
    </source>
</evidence>
<keyword evidence="16" id="KW-0238">DNA-binding</keyword>
<evidence type="ECO:0000256" key="2">
    <source>
        <dbReference type="ARBA" id="ARBA00004123"/>
    </source>
</evidence>
<keyword evidence="19" id="KW-0511">Multifunctional enzyme</keyword>
<evidence type="ECO:0000259" key="23">
    <source>
        <dbReference type="Pfam" id="PF13087"/>
    </source>
</evidence>
<dbReference type="InterPro" id="IPR027417">
    <property type="entry name" value="P-loop_NTPase"/>
</dbReference>